<keyword evidence="1" id="KW-0812">Transmembrane</keyword>
<dbReference type="Proteomes" id="UP000002586">
    <property type="component" value="Chromosome"/>
</dbReference>
<evidence type="ECO:0000313" key="3">
    <source>
        <dbReference type="Proteomes" id="UP000002586"/>
    </source>
</evidence>
<feature type="transmembrane region" description="Helical" evidence="1">
    <location>
        <begin position="203"/>
        <end position="224"/>
    </location>
</feature>
<evidence type="ECO:0000256" key="1">
    <source>
        <dbReference type="SAM" id="Phobius"/>
    </source>
</evidence>
<dbReference type="KEGG" id="mgm:Mmc1_0221"/>
<keyword evidence="3" id="KW-1185">Reference proteome</keyword>
<accession>A0L455</accession>
<dbReference type="AlphaFoldDB" id="A0L455"/>
<keyword evidence="1" id="KW-0472">Membrane</keyword>
<reference evidence="3" key="1">
    <citation type="journal article" date="2009" name="Appl. Environ. Microbiol.">
        <title>Complete genome sequence of the chemolithoautotrophic marine magnetotactic coccus strain MC-1.</title>
        <authorList>
            <person name="Schubbe S."/>
            <person name="Williams T.J."/>
            <person name="Xie G."/>
            <person name="Kiss H.E."/>
            <person name="Brettin T.S."/>
            <person name="Martinez D."/>
            <person name="Ross C.A."/>
            <person name="Schuler D."/>
            <person name="Cox B.L."/>
            <person name="Nealson K.H."/>
            <person name="Bazylinski D.A."/>
        </authorList>
    </citation>
    <scope>NUCLEOTIDE SEQUENCE [LARGE SCALE GENOMIC DNA]</scope>
    <source>
        <strain evidence="3">ATCC BAA-1437 / JCM 17883 / MC-1</strain>
    </source>
</reference>
<dbReference type="EMBL" id="CP000471">
    <property type="protein sequence ID" value="ABK42748.1"/>
    <property type="molecule type" value="Genomic_DNA"/>
</dbReference>
<proteinExistence type="predicted"/>
<organism evidence="2 3">
    <name type="scientific">Magnetococcus marinus (strain ATCC BAA-1437 / JCM 17883 / MC-1)</name>
    <dbReference type="NCBI Taxonomy" id="156889"/>
    <lineage>
        <taxon>Bacteria</taxon>
        <taxon>Pseudomonadati</taxon>
        <taxon>Pseudomonadota</taxon>
        <taxon>Magnetococcia</taxon>
        <taxon>Magnetococcales</taxon>
        <taxon>Magnetococcaceae</taxon>
        <taxon>Magnetococcus</taxon>
    </lineage>
</organism>
<evidence type="ECO:0000313" key="2">
    <source>
        <dbReference type="EMBL" id="ABK42748.1"/>
    </source>
</evidence>
<sequence>MESRENSPQEHGLSQDDIDALRMLAERYVQIKVFIAYAEEIQVDHKADILVYKELRDGMDHLMRVLYHRLSAQSADIEDLDGYRDINIGKSIGHLYRAAFDALDATILSLREHISANLSGYTMETVSDVIPNYYMLKIKLNQLTKQAADRRGKKDIGRITDDTFDQYVQDVDELKKLHESVLYAGQELCEHKKSLKIKKWKDIIWSLFLVIFGVIFGIAVKAGYDYLQPTHVESTKQAVQESNFSSKIE</sequence>
<protein>
    <submittedName>
        <fullName evidence="2">Uncharacterized protein</fullName>
    </submittedName>
</protein>
<keyword evidence="1" id="KW-1133">Transmembrane helix</keyword>
<gene>
    <name evidence="2" type="ordered locus">Mmc1_0221</name>
</gene>
<name>A0L455_MAGMM</name>
<reference evidence="2 3" key="2">
    <citation type="journal article" date="2012" name="Int. J. Syst. Evol. Microbiol.">
        <title>Magnetococcus marinus gen. nov., sp. nov., a marine, magnetotactic bacterium that represents a novel lineage (Magnetococcaceae fam. nov.; Magnetococcales ord. nov.) at the base of the Alphaproteobacteria.</title>
        <authorList>
            <person name="Bazylinski D.A."/>
            <person name="Williams T.J."/>
            <person name="Lefevre C.T."/>
            <person name="Berg R.J."/>
            <person name="Zhang C.L."/>
            <person name="Bowser S.S."/>
            <person name="Dean A.J."/>
            <person name="Beveridge T.J."/>
        </authorList>
    </citation>
    <scope>NUCLEOTIDE SEQUENCE [LARGE SCALE GENOMIC DNA]</scope>
    <source>
        <strain evidence="3">ATCC BAA-1437 / JCM 17883 / MC-1</strain>
    </source>
</reference>
<dbReference type="HOGENOM" id="CLU_1114757_0_0_5"/>